<dbReference type="InterPro" id="IPR015955">
    <property type="entry name" value="Lactate_DH/Glyco_Ohase_4_C"/>
</dbReference>
<dbReference type="Pfam" id="PF11975">
    <property type="entry name" value="Glyco_hydro_4C"/>
    <property type="match status" value="1"/>
</dbReference>
<proteinExistence type="inferred from homology"/>
<dbReference type="PRINTS" id="PR00732">
    <property type="entry name" value="GLHYDRLASE4"/>
</dbReference>
<evidence type="ECO:0000256" key="5">
    <source>
        <dbReference type="ARBA" id="ARBA00023027"/>
    </source>
</evidence>
<keyword evidence="3 10" id="KW-0479">Metal-binding</keyword>
<dbReference type="PANTHER" id="PTHR32092">
    <property type="entry name" value="6-PHOSPHO-BETA-GLUCOSIDASE-RELATED"/>
    <property type="match status" value="1"/>
</dbReference>
<evidence type="ECO:0000256" key="12">
    <source>
        <dbReference type="RuleBase" id="RU361152"/>
    </source>
</evidence>
<keyword evidence="6 10" id="KW-0464">Manganese</keyword>
<organism evidence="14 15">
    <name type="scientific">Orenia marismortui</name>
    <dbReference type="NCBI Taxonomy" id="46469"/>
    <lineage>
        <taxon>Bacteria</taxon>
        <taxon>Bacillati</taxon>
        <taxon>Bacillota</taxon>
        <taxon>Clostridia</taxon>
        <taxon>Halanaerobiales</taxon>
        <taxon>Halobacteroidaceae</taxon>
        <taxon>Orenia</taxon>
    </lineage>
</organism>
<dbReference type="RefSeq" id="WP_134118807.1">
    <property type="nucleotide sequence ID" value="NZ_SOEG01000042.1"/>
</dbReference>
<keyword evidence="5 12" id="KW-0520">NAD</keyword>
<evidence type="ECO:0000256" key="10">
    <source>
        <dbReference type="PIRSR" id="PIRSR601088-3"/>
    </source>
</evidence>
<gene>
    <name evidence="14" type="ORF">C7959_14224</name>
</gene>
<dbReference type="Gene3D" id="3.40.50.720">
    <property type="entry name" value="NAD(P)-binding Rossmann-like Domain"/>
    <property type="match status" value="1"/>
</dbReference>
<feature type="active site" description="Proton acceptor" evidence="8">
    <location>
        <position position="241"/>
    </location>
</feature>
<keyword evidence="10" id="KW-0170">Cobalt</keyword>
<keyword evidence="7 12" id="KW-0326">Glycosidase</keyword>
<feature type="binding site" evidence="10">
    <location>
        <position position="167"/>
    </location>
    <ligand>
        <name>Mn(2+)</name>
        <dbReference type="ChEBI" id="CHEBI:29035"/>
    </ligand>
</feature>
<evidence type="ECO:0000259" key="13">
    <source>
        <dbReference type="Pfam" id="PF11975"/>
    </source>
</evidence>
<feature type="active site" description="Proton donor" evidence="8">
    <location>
        <position position="168"/>
    </location>
</feature>
<feature type="domain" description="Glycosyl hydrolase family 4 C-terminal" evidence="13">
    <location>
        <begin position="192"/>
        <end position="393"/>
    </location>
</feature>
<keyword evidence="4 12" id="KW-0378">Hydrolase</keyword>
<feature type="site" description="Increases basicity of active site Tyr" evidence="11">
    <location>
        <position position="108"/>
    </location>
</feature>
<name>A0A4R8GWN2_9FIRM</name>
<dbReference type="EMBL" id="SOEG01000042">
    <property type="protein sequence ID" value="TDX46357.1"/>
    <property type="molecule type" value="Genomic_DNA"/>
</dbReference>
<dbReference type="Proteomes" id="UP000295832">
    <property type="component" value="Unassembled WGS sequence"/>
</dbReference>
<evidence type="ECO:0000313" key="15">
    <source>
        <dbReference type="Proteomes" id="UP000295832"/>
    </source>
</evidence>
<dbReference type="InterPro" id="IPR022616">
    <property type="entry name" value="Glyco_hydro_4_C"/>
</dbReference>
<comment type="subunit">
    <text evidence="2">Homotetramer.</text>
</comment>
<dbReference type="STRING" id="926561.GCA_000379025_01230"/>
<evidence type="ECO:0000313" key="14">
    <source>
        <dbReference type="EMBL" id="TDX46357.1"/>
    </source>
</evidence>
<evidence type="ECO:0000256" key="2">
    <source>
        <dbReference type="ARBA" id="ARBA00011881"/>
    </source>
</evidence>
<feature type="binding site" evidence="10">
    <location>
        <position position="197"/>
    </location>
    <ligand>
        <name>Mn(2+)</name>
        <dbReference type="ChEBI" id="CHEBI:29035"/>
    </ligand>
</feature>
<comment type="caution">
    <text evidence="14">The sequence shown here is derived from an EMBL/GenBank/DDBJ whole genome shotgun (WGS) entry which is preliminary data.</text>
</comment>
<dbReference type="SUPFAM" id="SSF51735">
    <property type="entry name" value="NAD(P)-binding Rossmann-fold domains"/>
    <property type="match status" value="1"/>
</dbReference>
<evidence type="ECO:0000256" key="11">
    <source>
        <dbReference type="PIRSR" id="PIRSR601088-4"/>
    </source>
</evidence>
<protein>
    <submittedName>
        <fullName evidence="14">6-phospho-beta-glucosidase</fullName>
    </submittedName>
</protein>
<dbReference type="Pfam" id="PF02056">
    <property type="entry name" value="Glyco_hydro_4"/>
    <property type="match status" value="1"/>
</dbReference>
<dbReference type="GO" id="GO:0005975">
    <property type="term" value="P:carbohydrate metabolic process"/>
    <property type="evidence" value="ECO:0007669"/>
    <property type="project" value="InterPro"/>
</dbReference>
<evidence type="ECO:0000256" key="3">
    <source>
        <dbReference type="ARBA" id="ARBA00022723"/>
    </source>
</evidence>
<evidence type="ECO:0000256" key="8">
    <source>
        <dbReference type="PIRSR" id="PIRSR601088-1"/>
    </source>
</evidence>
<dbReference type="AlphaFoldDB" id="A0A4R8GWN2"/>
<dbReference type="InterPro" id="IPR001088">
    <property type="entry name" value="Glyco_hydro_4"/>
</dbReference>
<evidence type="ECO:0000256" key="9">
    <source>
        <dbReference type="PIRSR" id="PIRSR601088-2"/>
    </source>
</evidence>
<accession>A0A4R8GWN2</accession>
<sequence length="408" mass="45875">MGIKLTVIGGSGLYTPLLFDAIINYKEKIDFDEICLNGRTESKLEKVAKLSQNLIDKSDYDFKLTYTTDCKEALIEADIVLNQIRVGGMKARANDEEFPLKYDIIGEETVGPGGFANALRTVPVALDLASEMEKFCPDALLMNLTNPASIVQQAIEEETNINVVSICDLPMGVLNKIAKLLKVEVSEIKYNYFGLNHLGWYTGIYVRGEDRTEDVLDKIEELELGIDVEWIRSLGIIPLPYLKYYYHHNREVEKAQNKDQLRAQELIQTSEEIAKSLEDNPEAIPELIYQRGAIWYSDMIVPMIAAIGNDKNEEFILNIANNGLIPGIDDEVIVEVATIVNANSIRALEVIEVPVNVKSILQQEANYRNLATKAAITQNKDDIIQALVSNPQVDNYDLAYQIWDNDLK</sequence>
<keyword evidence="10" id="KW-0408">Iron</keyword>
<dbReference type="GO" id="GO:0046872">
    <property type="term" value="F:metal ion binding"/>
    <property type="evidence" value="ECO:0007669"/>
    <property type="project" value="UniProtKB-KW"/>
</dbReference>
<evidence type="ECO:0000256" key="4">
    <source>
        <dbReference type="ARBA" id="ARBA00022801"/>
    </source>
</evidence>
<dbReference type="Gene3D" id="3.90.110.10">
    <property type="entry name" value="Lactate dehydrogenase/glycoside hydrolase, family 4, C-terminal"/>
    <property type="match status" value="1"/>
</dbReference>
<feature type="binding site" evidence="9">
    <location>
        <position position="146"/>
    </location>
    <ligand>
        <name>substrate</name>
    </ligand>
</feature>
<dbReference type="SUPFAM" id="SSF56327">
    <property type="entry name" value="LDH C-terminal domain-like"/>
    <property type="match status" value="1"/>
</dbReference>
<evidence type="ECO:0000256" key="7">
    <source>
        <dbReference type="ARBA" id="ARBA00023295"/>
    </source>
</evidence>
<keyword evidence="10" id="KW-0533">Nickel</keyword>
<evidence type="ECO:0000256" key="1">
    <source>
        <dbReference type="ARBA" id="ARBA00010141"/>
    </source>
</evidence>
<keyword evidence="15" id="KW-1185">Reference proteome</keyword>
<feature type="binding site" evidence="9">
    <location>
        <position position="262"/>
    </location>
    <ligand>
        <name>substrate</name>
    </ligand>
</feature>
<evidence type="ECO:0000256" key="6">
    <source>
        <dbReference type="ARBA" id="ARBA00023211"/>
    </source>
</evidence>
<dbReference type="GO" id="GO:0004553">
    <property type="term" value="F:hydrolase activity, hydrolyzing O-glycosyl compounds"/>
    <property type="evidence" value="ECO:0007669"/>
    <property type="project" value="InterPro"/>
</dbReference>
<comment type="cofactor">
    <cofactor evidence="12">
        <name>NAD(+)</name>
        <dbReference type="ChEBI" id="CHEBI:57540"/>
    </cofactor>
    <text evidence="12">Binds 1 NAD(+) per subunit.</text>
</comment>
<comment type="similarity">
    <text evidence="1 12">Belongs to the glycosyl hydrolase 4 family.</text>
</comment>
<dbReference type="PANTHER" id="PTHR32092:SF5">
    <property type="entry name" value="6-PHOSPHO-BETA-GLUCOSIDASE"/>
    <property type="match status" value="1"/>
</dbReference>
<reference evidence="14 15" key="1">
    <citation type="submission" date="2019-03" db="EMBL/GenBank/DDBJ databases">
        <title>Subsurface microbial communities from deep shales in Ohio and West Virginia, USA.</title>
        <authorList>
            <person name="Wrighton K."/>
        </authorList>
    </citation>
    <scope>NUCLEOTIDE SEQUENCE [LARGE SCALE GENOMIC DNA]</scope>
    <source>
        <strain evidence="14 15">MSL 6dP</strain>
    </source>
</reference>
<feature type="binding site" evidence="9">
    <location>
        <position position="92"/>
    </location>
    <ligand>
        <name>substrate</name>
    </ligand>
</feature>
<dbReference type="InterPro" id="IPR036291">
    <property type="entry name" value="NAD(P)-bd_dom_sf"/>
</dbReference>
<dbReference type="GO" id="GO:0016616">
    <property type="term" value="F:oxidoreductase activity, acting on the CH-OH group of donors, NAD or NADP as acceptor"/>
    <property type="evidence" value="ECO:0007669"/>
    <property type="project" value="InterPro"/>
</dbReference>